<organism evidence="2 3">
    <name type="scientific">Delphinapterus leucas</name>
    <name type="common">Beluga whale</name>
    <dbReference type="NCBI Taxonomy" id="9749"/>
    <lineage>
        <taxon>Eukaryota</taxon>
        <taxon>Metazoa</taxon>
        <taxon>Chordata</taxon>
        <taxon>Craniata</taxon>
        <taxon>Vertebrata</taxon>
        <taxon>Euteleostomi</taxon>
        <taxon>Mammalia</taxon>
        <taxon>Eutheria</taxon>
        <taxon>Laurasiatheria</taxon>
        <taxon>Artiodactyla</taxon>
        <taxon>Whippomorpha</taxon>
        <taxon>Cetacea</taxon>
        <taxon>Odontoceti</taxon>
        <taxon>Monodontidae</taxon>
        <taxon>Delphinapterus</taxon>
    </lineage>
</organism>
<feature type="signal peptide" evidence="1">
    <location>
        <begin position="1"/>
        <end position="20"/>
    </location>
</feature>
<evidence type="ECO:0000313" key="3">
    <source>
        <dbReference type="RefSeq" id="XP_022454972.1"/>
    </source>
</evidence>
<accession>A0A2Y9QI71</accession>
<dbReference type="Proteomes" id="UP000248483">
    <property type="component" value="Unplaced"/>
</dbReference>
<dbReference type="AlphaFoldDB" id="A0A2Y9QI71"/>
<dbReference type="PANTHER" id="PTHR16046:SF11">
    <property type="entry name" value="PROTEIN FAM178B"/>
    <property type="match status" value="1"/>
</dbReference>
<feature type="chain" id="PRO_5015889397" evidence="1">
    <location>
        <begin position="21"/>
        <end position="132"/>
    </location>
</feature>
<keyword evidence="2" id="KW-1185">Reference proteome</keyword>
<reference evidence="3" key="1">
    <citation type="submission" date="2025-08" db="UniProtKB">
        <authorList>
            <consortium name="RefSeq"/>
        </authorList>
    </citation>
    <scope>IDENTIFICATION</scope>
    <source>
        <tissue evidence="3">Blood</tissue>
    </source>
</reference>
<dbReference type="CTD" id="51252"/>
<evidence type="ECO:0000256" key="1">
    <source>
        <dbReference type="SAM" id="SignalP"/>
    </source>
</evidence>
<keyword evidence="1" id="KW-0732">Signal</keyword>
<sequence>MCQLSSLSHLLSLMRPSTLGQYLGPETMPPGQEKQPKASAQLDHKVCYLCHSLLTLAGLVVSCQDITPDQWGEVQLLCMQLDRSISTHIRESPQAMHWTALKDLAAQTYIRWQELLVHCQPQTQYFSPWEDI</sequence>
<dbReference type="RefSeq" id="XP_022454972.1">
    <property type="nucleotide sequence ID" value="XM_022599264.1"/>
</dbReference>
<gene>
    <name evidence="3" type="primary">FAM178B</name>
</gene>
<dbReference type="InterPro" id="IPR026161">
    <property type="entry name" value="FAM178"/>
</dbReference>
<name>A0A2Y9QI71_DELLE</name>
<dbReference type="PANTHER" id="PTHR16046">
    <property type="entry name" value="SMC5-SMC6 COMPLEX LOCALIZATION FACTOR 2"/>
    <property type="match status" value="1"/>
</dbReference>
<dbReference type="GeneID" id="111187521"/>
<protein>
    <submittedName>
        <fullName evidence="3">Protein FAM178B isoform X2</fullName>
    </submittedName>
</protein>
<proteinExistence type="predicted"/>
<evidence type="ECO:0000313" key="2">
    <source>
        <dbReference type="Proteomes" id="UP000248483"/>
    </source>
</evidence>